<sequence>MMQWPEVMNDREADYKGTSKTLLTITCFTVFVTHFWIPKLDPMQPCKTMLRSLFLFDPYAHIFNIEVNSGAIKVLARKNENVTRQCRIQGLMQNVTPNM</sequence>
<organism evidence="2 3">
    <name type="scientific">Cochliobolus sativus (strain ND90Pr / ATCC 201652)</name>
    <name type="common">Common root rot and spot blotch fungus</name>
    <name type="synonym">Bipolaris sorokiniana</name>
    <dbReference type="NCBI Taxonomy" id="665912"/>
    <lineage>
        <taxon>Eukaryota</taxon>
        <taxon>Fungi</taxon>
        <taxon>Dikarya</taxon>
        <taxon>Ascomycota</taxon>
        <taxon>Pezizomycotina</taxon>
        <taxon>Dothideomycetes</taxon>
        <taxon>Pleosporomycetidae</taxon>
        <taxon>Pleosporales</taxon>
        <taxon>Pleosporineae</taxon>
        <taxon>Pleosporaceae</taxon>
        <taxon>Bipolaris</taxon>
    </lineage>
</organism>
<keyword evidence="3" id="KW-1185">Reference proteome</keyword>
<dbReference type="Proteomes" id="UP000016934">
    <property type="component" value="Unassembled WGS sequence"/>
</dbReference>
<name>M2TKF1_COCSN</name>
<dbReference type="GeneID" id="19134334"/>
<evidence type="ECO:0000313" key="3">
    <source>
        <dbReference type="Proteomes" id="UP000016934"/>
    </source>
</evidence>
<gene>
    <name evidence="2" type="ORF">COCSADRAFT_206997</name>
</gene>
<keyword evidence="1" id="KW-0812">Transmembrane</keyword>
<reference evidence="3" key="2">
    <citation type="journal article" date="2013" name="PLoS Genet.">
        <title>Comparative genome structure, secondary metabolite, and effector coding capacity across Cochliobolus pathogens.</title>
        <authorList>
            <person name="Condon B.J."/>
            <person name="Leng Y."/>
            <person name="Wu D."/>
            <person name="Bushley K.E."/>
            <person name="Ohm R.A."/>
            <person name="Otillar R."/>
            <person name="Martin J."/>
            <person name="Schackwitz W."/>
            <person name="Grimwood J."/>
            <person name="MohdZainudin N."/>
            <person name="Xue C."/>
            <person name="Wang R."/>
            <person name="Manning V.A."/>
            <person name="Dhillon B."/>
            <person name="Tu Z.J."/>
            <person name="Steffenson B.J."/>
            <person name="Salamov A."/>
            <person name="Sun H."/>
            <person name="Lowry S."/>
            <person name="LaButti K."/>
            <person name="Han J."/>
            <person name="Copeland A."/>
            <person name="Lindquist E."/>
            <person name="Barry K."/>
            <person name="Schmutz J."/>
            <person name="Baker S.E."/>
            <person name="Ciuffetti L.M."/>
            <person name="Grigoriev I.V."/>
            <person name="Zhong S."/>
            <person name="Turgeon B.G."/>
        </authorList>
    </citation>
    <scope>NUCLEOTIDE SEQUENCE [LARGE SCALE GENOMIC DNA]</scope>
    <source>
        <strain evidence="3">ND90Pr / ATCC 201652</strain>
    </source>
</reference>
<dbReference type="RefSeq" id="XP_007694568.1">
    <property type="nucleotide sequence ID" value="XM_007696378.1"/>
</dbReference>
<reference evidence="2 3" key="1">
    <citation type="journal article" date="2012" name="PLoS Pathog.">
        <title>Diverse lifestyles and strategies of plant pathogenesis encoded in the genomes of eighteen Dothideomycetes fungi.</title>
        <authorList>
            <person name="Ohm R.A."/>
            <person name="Feau N."/>
            <person name="Henrissat B."/>
            <person name="Schoch C.L."/>
            <person name="Horwitz B.A."/>
            <person name="Barry K.W."/>
            <person name="Condon B.J."/>
            <person name="Copeland A.C."/>
            <person name="Dhillon B."/>
            <person name="Glaser F."/>
            <person name="Hesse C.N."/>
            <person name="Kosti I."/>
            <person name="LaButti K."/>
            <person name="Lindquist E.A."/>
            <person name="Lucas S."/>
            <person name="Salamov A.A."/>
            <person name="Bradshaw R.E."/>
            <person name="Ciuffetti L."/>
            <person name="Hamelin R.C."/>
            <person name="Kema G.H.J."/>
            <person name="Lawrence C."/>
            <person name="Scott J.A."/>
            <person name="Spatafora J.W."/>
            <person name="Turgeon B.G."/>
            <person name="de Wit P.J.G.M."/>
            <person name="Zhong S."/>
            <person name="Goodwin S.B."/>
            <person name="Grigoriev I.V."/>
        </authorList>
    </citation>
    <scope>NUCLEOTIDE SEQUENCE [LARGE SCALE GENOMIC DNA]</scope>
    <source>
        <strain evidence="3">ND90Pr / ATCC 201652</strain>
    </source>
</reference>
<dbReference type="KEGG" id="bsc:COCSADRAFT_206997"/>
<evidence type="ECO:0000313" key="2">
    <source>
        <dbReference type="EMBL" id="EMD69162.1"/>
    </source>
</evidence>
<proteinExistence type="predicted"/>
<dbReference type="AlphaFoldDB" id="M2TKF1"/>
<feature type="transmembrane region" description="Helical" evidence="1">
    <location>
        <begin position="21"/>
        <end position="37"/>
    </location>
</feature>
<keyword evidence="1" id="KW-0472">Membrane</keyword>
<dbReference type="EMBL" id="KB445637">
    <property type="protein sequence ID" value="EMD69162.1"/>
    <property type="molecule type" value="Genomic_DNA"/>
</dbReference>
<dbReference type="HOGENOM" id="CLU_2320191_0_0_1"/>
<accession>M2TKF1</accession>
<keyword evidence="1" id="KW-1133">Transmembrane helix</keyword>
<protein>
    <submittedName>
        <fullName evidence="2">Uncharacterized protein</fullName>
    </submittedName>
</protein>
<evidence type="ECO:0000256" key="1">
    <source>
        <dbReference type="SAM" id="Phobius"/>
    </source>
</evidence>